<evidence type="ECO:0000313" key="1">
    <source>
        <dbReference type="EMBL" id="GGI57603.1"/>
    </source>
</evidence>
<keyword evidence="2" id="KW-1185">Reference proteome</keyword>
<sequence length="101" mass="11314">MGFVSKANSQSRFPSQLATDLQFELDNWAKDSNHIGVSASVILKDGFQWIGTSGISALDKDLNEDELICIASITKYLELNLKFYSSPSLTGFFFYNKFSLM</sequence>
<accession>A0ABQ2C1G4</accession>
<reference evidence="2" key="1">
    <citation type="journal article" date="2019" name="Int. J. Syst. Evol. Microbiol.">
        <title>The Global Catalogue of Microorganisms (GCM) 10K type strain sequencing project: providing services to taxonomists for standard genome sequencing and annotation.</title>
        <authorList>
            <consortium name="The Broad Institute Genomics Platform"/>
            <consortium name="The Broad Institute Genome Sequencing Center for Infectious Disease"/>
            <person name="Wu L."/>
            <person name="Ma J."/>
        </authorList>
    </citation>
    <scope>NUCLEOTIDE SEQUENCE [LARGE SCALE GENOMIC DNA]</scope>
    <source>
        <strain evidence="2">CCM 8681</strain>
    </source>
</reference>
<proteinExistence type="predicted"/>
<protein>
    <recommendedName>
        <fullName evidence="3">Profilin</fullName>
    </recommendedName>
</protein>
<evidence type="ECO:0008006" key="3">
    <source>
        <dbReference type="Google" id="ProtNLM"/>
    </source>
</evidence>
<evidence type="ECO:0000313" key="2">
    <source>
        <dbReference type="Proteomes" id="UP000624701"/>
    </source>
</evidence>
<name>A0ABQ2C1G4_9FLAO</name>
<dbReference type="Proteomes" id="UP000624701">
    <property type="component" value="Unassembled WGS sequence"/>
</dbReference>
<dbReference type="RefSeq" id="WP_188374513.1">
    <property type="nucleotide sequence ID" value="NZ_BMDQ01000002.1"/>
</dbReference>
<comment type="caution">
    <text evidence="1">The sequence shown here is derived from an EMBL/GenBank/DDBJ whole genome shotgun (WGS) entry which is preliminary data.</text>
</comment>
<gene>
    <name evidence="1" type="ORF">GCM10011444_19120</name>
</gene>
<dbReference type="EMBL" id="BMDQ01000002">
    <property type="protein sequence ID" value="GGI57603.1"/>
    <property type="molecule type" value="Genomic_DNA"/>
</dbReference>
<organism evidence="1 2">
    <name type="scientific">Winogradskyella haliclonae</name>
    <dbReference type="NCBI Taxonomy" id="2048558"/>
    <lineage>
        <taxon>Bacteria</taxon>
        <taxon>Pseudomonadati</taxon>
        <taxon>Bacteroidota</taxon>
        <taxon>Flavobacteriia</taxon>
        <taxon>Flavobacteriales</taxon>
        <taxon>Flavobacteriaceae</taxon>
        <taxon>Winogradskyella</taxon>
    </lineage>
</organism>